<evidence type="ECO:0000313" key="2">
    <source>
        <dbReference type="EMBL" id="RJG05288.1"/>
    </source>
</evidence>
<protein>
    <submittedName>
        <fullName evidence="2">Uncharacterized protein</fullName>
    </submittedName>
</protein>
<dbReference type="RefSeq" id="WP_119736858.1">
    <property type="nucleotide sequence ID" value="NZ_QYUN01000002.1"/>
</dbReference>
<gene>
    <name evidence="2" type="ORF">D3870_03985</name>
</gene>
<keyword evidence="1" id="KW-0472">Membrane</keyword>
<comment type="caution">
    <text evidence="2">The sequence shown here is derived from an EMBL/GenBank/DDBJ whole genome shotgun (WGS) entry which is preliminary data.</text>
</comment>
<reference evidence="2 3" key="1">
    <citation type="submission" date="2018-09" db="EMBL/GenBank/DDBJ databases">
        <authorList>
            <person name="Zhu H."/>
        </authorList>
    </citation>
    <scope>NUCLEOTIDE SEQUENCE [LARGE SCALE GENOMIC DNA]</scope>
    <source>
        <strain evidence="2 3">K2R10-39</strain>
    </source>
</reference>
<name>A0A418WYG4_9BURK</name>
<dbReference type="Proteomes" id="UP000285190">
    <property type="component" value="Unassembled WGS sequence"/>
</dbReference>
<feature type="transmembrane region" description="Helical" evidence="1">
    <location>
        <begin position="12"/>
        <end position="32"/>
    </location>
</feature>
<feature type="transmembrane region" description="Helical" evidence="1">
    <location>
        <begin position="119"/>
        <end position="144"/>
    </location>
</feature>
<keyword evidence="1" id="KW-1133">Transmembrane helix</keyword>
<organism evidence="2 3">
    <name type="scientific">Noviherbaspirillum cavernae</name>
    <dbReference type="NCBI Taxonomy" id="2320862"/>
    <lineage>
        <taxon>Bacteria</taxon>
        <taxon>Pseudomonadati</taxon>
        <taxon>Pseudomonadota</taxon>
        <taxon>Betaproteobacteria</taxon>
        <taxon>Burkholderiales</taxon>
        <taxon>Oxalobacteraceae</taxon>
        <taxon>Noviherbaspirillum</taxon>
    </lineage>
</organism>
<dbReference type="AlphaFoldDB" id="A0A418WYG4"/>
<evidence type="ECO:0000256" key="1">
    <source>
        <dbReference type="SAM" id="Phobius"/>
    </source>
</evidence>
<feature type="transmembrane region" description="Helical" evidence="1">
    <location>
        <begin position="78"/>
        <end position="99"/>
    </location>
</feature>
<keyword evidence="1" id="KW-0812">Transmembrane</keyword>
<dbReference type="EMBL" id="QYUN01000002">
    <property type="protein sequence ID" value="RJG05288.1"/>
    <property type="molecule type" value="Genomic_DNA"/>
</dbReference>
<keyword evidence="3" id="KW-1185">Reference proteome</keyword>
<proteinExistence type="predicted"/>
<accession>A0A418WYG4</accession>
<sequence>MTDQRREGAALRAKICVLFASIAITFALNVAIDGDYIDRRIHVYRSAYLGVFYFALFLMLAVYLYLKKIRAAMSWTCLLYGMGFGCMAGVIAYFLSITLDVFGVKNNKLLPDQMLLELVFQSFTFPLLVLRSWLYGLIAGLMLFQGWKIVQRILIHGPDRT</sequence>
<evidence type="ECO:0000313" key="3">
    <source>
        <dbReference type="Proteomes" id="UP000285190"/>
    </source>
</evidence>
<feature type="transmembrane region" description="Helical" evidence="1">
    <location>
        <begin position="47"/>
        <end position="66"/>
    </location>
</feature>